<name>C3X9W5_OXAFO</name>
<dbReference type="OrthoDB" id="9899612at2"/>
<dbReference type="GeneID" id="77135014"/>
<protein>
    <submittedName>
        <fullName evidence="1">Uncharacterized protein</fullName>
    </submittedName>
</protein>
<reference evidence="1 2" key="1">
    <citation type="submission" date="2009-02" db="EMBL/GenBank/DDBJ databases">
        <title>The Genome Sequence of Oxalobacter formigenes OXCC13.</title>
        <authorList>
            <consortium name="The Broad Institute Genome Sequencing Platform"/>
            <person name="Ward D."/>
            <person name="Young S.K."/>
            <person name="Kodira C.D."/>
            <person name="Zeng Q."/>
            <person name="Koehrsen M."/>
            <person name="Alvarado L."/>
            <person name="Berlin A."/>
            <person name="Borenstein D."/>
            <person name="Chen Z."/>
            <person name="Engels R."/>
            <person name="Freedman E."/>
            <person name="Gellesch M."/>
            <person name="Goldberg J."/>
            <person name="Griggs A."/>
            <person name="Gujja S."/>
            <person name="Heiman D."/>
            <person name="Hepburn T."/>
            <person name="Howarth C."/>
            <person name="Jen D."/>
            <person name="Larson L."/>
            <person name="Lewis B."/>
            <person name="Mehta T."/>
            <person name="Park D."/>
            <person name="Pearson M."/>
            <person name="Roberts A."/>
            <person name="Saif S."/>
            <person name="Shea T."/>
            <person name="Shenoy N."/>
            <person name="Sisk P."/>
            <person name="Stolte C."/>
            <person name="Sykes S."/>
            <person name="Walk T."/>
            <person name="White J."/>
            <person name="Yandava C."/>
            <person name="Allison M.J."/>
            <person name="Lander E."/>
            <person name="Nusbaum C."/>
            <person name="Galagan J."/>
            <person name="Birren B."/>
        </authorList>
    </citation>
    <scope>NUCLEOTIDE SEQUENCE [LARGE SCALE GENOMIC DNA]</scope>
    <source>
        <strain evidence="1 2">OXCC13</strain>
    </source>
</reference>
<dbReference type="EMBL" id="GG658170">
    <property type="protein sequence ID" value="EEO29991.1"/>
    <property type="molecule type" value="Genomic_DNA"/>
</dbReference>
<dbReference type="Proteomes" id="UP000005089">
    <property type="component" value="Unassembled WGS sequence"/>
</dbReference>
<keyword evidence="2" id="KW-1185">Reference proteome</keyword>
<evidence type="ECO:0000313" key="2">
    <source>
        <dbReference type="Proteomes" id="UP000005089"/>
    </source>
</evidence>
<dbReference type="HOGENOM" id="CLU_2634700_0_0_4"/>
<organism evidence="1 2">
    <name type="scientific">Oxalobacter formigenes OXCC13</name>
    <dbReference type="NCBI Taxonomy" id="556269"/>
    <lineage>
        <taxon>Bacteria</taxon>
        <taxon>Pseudomonadati</taxon>
        <taxon>Pseudomonadota</taxon>
        <taxon>Betaproteobacteria</taxon>
        <taxon>Burkholderiales</taxon>
        <taxon>Oxalobacteraceae</taxon>
        <taxon>Oxalobacter</taxon>
    </lineage>
</organism>
<proteinExistence type="predicted"/>
<dbReference type="RefSeq" id="WP_005880822.1">
    <property type="nucleotide sequence ID" value="NZ_CP019430.1"/>
</dbReference>
<dbReference type="AlphaFoldDB" id="C3X9W5"/>
<sequence length="77" mass="9134">MIKRFKKDTVYSGELIFGGCGGLERNKVTMLKRTKNWLVYHEQYGKIVRKRRQYASGWGDCFTTPYDEFHAYSVEPF</sequence>
<accession>C3X9W5</accession>
<gene>
    <name evidence="1" type="ORF">OFBG_01019</name>
</gene>
<evidence type="ECO:0000313" key="1">
    <source>
        <dbReference type="EMBL" id="EEO29991.1"/>
    </source>
</evidence>